<proteinExistence type="predicted"/>
<gene>
    <name evidence="1" type="ORF">L21SP4_00784</name>
</gene>
<dbReference type="RefSeq" id="WP_144413741.1">
    <property type="nucleotide sequence ID" value="NZ_CP010904.1"/>
</dbReference>
<accession>A0A0G3EIR0</accession>
<evidence type="ECO:0000313" key="1">
    <source>
        <dbReference type="EMBL" id="AKJ64049.1"/>
    </source>
</evidence>
<reference evidence="2" key="1">
    <citation type="submission" date="2015-02" db="EMBL/GenBank/DDBJ databases">
        <title>Description and complete genome sequence of the first cultured representative of the subdivision 5 of the Verrucomicrobia phylum.</title>
        <authorList>
            <person name="Spring S."/>
            <person name="Bunk B."/>
            <person name="Sproer C."/>
            <person name="Klenk H.-P."/>
        </authorList>
    </citation>
    <scope>NUCLEOTIDE SEQUENCE [LARGE SCALE GENOMIC DNA]</scope>
    <source>
        <strain evidence="2">L21-Fru-AB</strain>
    </source>
</reference>
<protein>
    <submittedName>
        <fullName evidence="1">Uncharacterized protein</fullName>
    </submittedName>
</protein>
<sequence length="66" mass="7830">MRQVRKYSGTRSEGCPKCTAAERSRLKRRGAWTWLPFTRHYLCRRCHTRYAVMAGRLRIVLNRGFG</sequence>
<name>A0A0G3EIR0_9BACT</name>
<reference evidence="1 2" key="2">
    <citation type="journal article" date="2016" name="ISME J.">
        <title>Characterization of the first cultured representative of Verrucomicrobia subdivision 5 indicates the proposal of a novel phylum.</title>
        <authorList>
            <person name="Spring S."/>
            <person name="Bunk B."/>
            <person name="Sproer C."/>
            <person name="Schumann P."/>
            <person name="Rohde M."/>
            <person name="Tindall B.J."/>
            <person name="Klenk H.P."/>
        </authorList>
    </citation>
    <scope>NUCLEOTIDE SEQUENCE [LARGE SCALE GENOMIC DNA]</scope>
    <source>
        <strain evidence="1 2">L21-Fru-AB</strain>
    </source>
</reference>
<dbReference type="KEGG" id="vbl:L21SP4_00784"/>
<dbReference type="EMBL" id="CP010904">
    <property type="protein sequence ID" value="AKJ64049.1"/>
    <property type="molecule type" value="Genomic_DNA"/>
</dbReference>
<keyword evidence="2" id="KW-1185">Reference proteome</keyword>
<organism evidence="1 2">
    <name type="scientific">Kiritimatiella glycovorans</name>
    <dbReference type="NCBI Taxonomy" id="1307763"/>
    <lineage>
        <taxon>Bacteria</taxon>
        <taxon>Pseudomonadati</taxon>
        <taxon>Kiritimatiellota</taxon>
        <taxon>Kiritimatiellia</taxon>
        <taxon>Kiritimatiellales</taxon>
        <taxon>Kiritimatiellaceae</taxon>
        <taxon>Kiritimatiella</taxon>
    </lineage>
</organism>
<dbReference type="AlphaFoldDB" id="A0A0G3EIR0"/>
<evidence type="ECO:0000313" key="2">
    <source>
        <dbReference type="Proteomes" id="UP000035268"/>
    </source>
</evidence>
<dbReference type="Proteomes" id="UP000035268">
    <property type="component" value="Chromosome"/>
</dbReference>
<dbReference type="STRING" id="1307763.L21SP4_00784"/>